<dbReference type="Gramene" id="TuG1812G0700001531.01.T01">
    <property type="protein sequence ID" value="TuG1812G0700001531.01.T01"/>
    <property type="gene ID" value="TuG1812G0700001531.01"/>
</dbReference>
<dbReference type="AlphaFoldDB" id="A0A8R7V2M6"/>
<protein>
    <recommendedName>
        <fullName evidence="2">ACT domain-containing protein ACR</fullName>
    </recommendedName>
    <alternativeName>
        <fullName evidence="2">Protein ACT DOMAIN REPEATS</fullName>
    </alternativeName>
</protein>
<comment type="function">
    <text evidence="2">Binds amino acids.</text>
</comment>
<dbReference type="InterPro" id="IPR045865">
    <property type="entry name" value="ACT-like_dom_sf"/>
</dbReference>
<dbReference type="GO" id="GO:0016597">
    <property type="term" value="F:amino acid binding"/>
    <property type="evidence" value="ECO:0007669"/>
    <property type="project" value="UniProtKB-UniRule"/>
</dbReference>
<evidence type="ECO:0000313" key="4">
    <source>
        <dbReference type="EnsemblPlants" id="TuG1812G0700001531.01.T01"/>
    </source>
</evidence>
<dbReference type="InterPro" id="IPR040217">
    <property type="entry name" value="ACR1-12"/>
</dbReference>
<reference evidence="4" key="3">
    <citation type="submission" date="2022-06" db="UniProtKB">
        <authorList>
            <consortium name="EnsemblPlants"/>
        </authorList>
    </citation>
    <scope>IDENTIFICATION</scope>
</reference>
<reference evidence="5" key="1">
    <citation type="journal article" date="2013" name="Nature">
        <title>Draft genome of the wheat A-genome progenitor Triticum urartu.</title>
        <authorList>
            <person name="Ling H.Q."/>
            <person name="Zhao S."/>
            <person name="Liu D."/>
            <person name="Wang J."/>
            <person name="Sun H."/>
            <person name="Zhang C."/>
            <person name="Fan H."/>
            <person name="Li D."/>
            <person name="Dong L."/>
            <person name="Tao Y."/>
            <person name="Gao C."/>
            <person name="Wu H."/>
            <person name="Li Y."/>
            <person name="Cui Y."/>
            <person name="Guo X."/>
            <person name="Zheng S."/>
            <person name="Wang B."/>
            <person name="Yu K."/>
            <person name="Liang Q."/>
            <person name="Yang W."/>
            <person name="Lou X."/>
            <person name="Chen J."/>
            <person name="Feng M."/>
            <person name="Jian J."/>
            <person name="Zhang X."/>
            <person name="Luo G."/>
            <person name="Jiang Y."/>
            <person name="Liu J."/>
            <person name="Wang Z."/>
            <person name="Sha Y."/>
            <person name="Zhang B."/>
            <person name="Wu H."/>
            <person name="Tang D."/>
            <person name="Shen Q."/>
            <person name="Xue P."/>
            <person name="Zou S."/>
            <person name="Wang X."/>
            <person name="Liu X."/>
            <person name="Wang F."/>
            <person name="Yang Y."/>
            <person name="An X."/>
            <person name="Dong Z."/>
            <person name="Zhang K."/>
            <person name="Zhang X."/>
            <person name="Luo M.C."/>
            <person name="Dvorak J."/>
            <person name="Tong Y."/>
            <person name="Wang J."/>
            <person name="Yang H."/>
            <person name="Li Z."/>
            <person name="Wang D."/>
            <person name="Zhang A."/>
            <person name="Wang J."/>
        </authorList>
    </citation>
    <scope>NUCLEOTIDE SEQUENCE</scope>
    <source>
        <strain evidence="5">cv. G1812</strain>
    </source>
</reference>
<dbReference type="Pfam" id="PF24914">
    <property type="entry name" value="ACR10_N"/>
    <property type="match status" value="1"/>
</dbReference>
<evidence type="ECO:0000313" key="5">
    <source>
        <dbReference type="Proteomes" id="UP000015106"/>
    </source>
</evidence>
<dbReference type="Proteomes" id="UP000015106">
    <property type="component" value="Chromosome 7"/>
</dbReference>
<name>A0A8R7V2M6_TRIUA</name>
<dbReference type="InterPro" id="IPR056816">
    <property type="entry name" value="ACR2/9/10_N"/>
</dbReference>
<feature type="domain" description="ACT" evidence="3">
    <location>
        <begin position="101"/>
        <end position="175"/>
    </location>
</feature>
<keyword evidence="1 2" id="KW-0677">Repeat</keyword>
<accession>A0A8R7V2M6</accession>
<keyword evidence="5" id="KW-1185">Reference proteome</keyword>
<evidence type="ECO:0000256" key="2">
    <source>
        <dbReference type="RuleBase" id="RU369043"/>
    </source>
</evidence>
<proteinExistence type="predicted"/>
<dbReference type="EnsemblPlants" id="TuG1812G0700001531.01.T01">
    <property type="protein sequence ID" value="TuG1812G0700001531.01.T01"/>
    <property type="gene ID" value="TuG1812G0700001531.01"/>
</dbReference>
<dbReference type="PANTHER" id="PTHR31096">
    <property type="entry name" value="ACT DOMAIN-CONTAINING PROTEIN ACR4-RELATED"/>
    <property type="match status" value="1"/>
</dbReference>
<reference evidence="4" key="2">
    <citation type="submission" date="2018-03" db="EMBL/GenBank/DDBJ databases">
        <title>The Triticum urartu genome reveals the dynamic nature of wheat genome evolution.</title>
        <authorList>
            <person name="Ling H."/>
            <person name="Ma B."/>
            <person name="Shi X."/>
            <person name="Liu H."/>
            <person name="Dong L."/>
            <person name="Sun H."/>
            <person name="Cao Y."/>
            <person name="Gao Q."/>
            <person name="Zheng S."/>
            <person name="Li Y."/>
            <person name="Yu Y."/>
            <person name="Du H."/>
            <person name="Qi M."/>
            <person name="Li Y."/>
            <person name="Yu H."/>
            <person name="Cui Y."/>
            <person name="Wang N."/>
            <person name="Chen C."/>
            <person name="Wu H."/>
            <person name="Zhao Y."/>
            <person name="Zhang J."/>
            <person name="Li Y."/>
            <person name="Zhou W."/>
            <person name="Zhang B."/>
            <person name="Hu W."/>
            <person name="Eijk M."/>
            <person name="Tang J."/>
            <person name="Witsenboer H."/>
            <person name="Zhao S."/>
            <person name="Li Z."/>
            <person name="Zhang A."/>
            <person name="Wang D."/>
            <person name="Liang C."/>
        </authorList>
    </citation>
    <scope>NUCLEOTIDE SEQUENCE [LARGE SCALE GENOMIC DNA]</scope>
    <source>
        <strain evidence="4">cv. G1812</strain>
    </source>
</reference>
<dbReference type="SUPFAM" id="SSF55021">
    <property type="entry name" value="ACT-like"/>
    <property type="match status" value="1"/>
</dbReference>
<evidence type="ECO:0000259" key="3">
    <source>
        <dbReference type="Pfam" id="PF24914"/>
    </source>
</evidence>
<evidence type="ECO:0000256" key="1">
    <source>
        <dbReference type="ARBA" id="ARBA00022737"/>
    </source>
</evidence>
<organism evidence="4 5">
    <name type="scientific">Triticum urartu</name>
    <name type="common">Red wild einkorn</name>
    <name type="synonym">Crithodium urartu</name>
    <dbReference type="NCBI Taxonomy" id="4572"/>
    <lineage>
        <taxon>Eukaryota</taxon>
        <taxon>Viridiplantae</taxon>
        <taxon>Streptophyta</taxon>
        <taxon>Embryophyta</taxon>
        <taxon>Tracheophyta</taxon>
        <taxon>Spermatophyta</taxon>
        <taxon>Magnoliopsida</taxon>
        <taxon>Liliopsida</taxon>
        <taxon>Poales</taxon>
        <taxon>Poaceae</taxon>
        <taxon>BOP clade</taxon>
        <taxon>Pooideae</taxon>
        <taxon>Triticodae</taxon>
        <taxon>Triticeae</taxon>
        <taxon>Triticinae</taxon>
        <taxon>Triticum</taxon>
    </lineage>
</organism>
<dbReference type="PANTHER" id="PTHR31096:SF23">
    <property type="entry name" value="ACT DOMAIN-CONTAINING PROTEIN ACR10"/>
    <property type="match status" value="1"/>
</dbReference>
<sequence>RPPLLPSFCRFPISLPIAGSGALLPSCCTQTSLPLPAFLPPPPPLGFLSPIPNPLALHSFLAAATSGAGSWRPQAGIEDSCPARSGARPSLSDEVVQIVHGDAARDLTVVTVSCPDKTGLGCDLCHLVVLFGLNVHKGDMSTDGRWCYIVLWVAASRRGRAVDWDALKERLVELRPHRARADPPPHRPHAPPLAGKVQAHTSQRRCDCFGCSLLQRSQNWTASQLDG</sequence>